<feature type="domain" description="Right handed beta helix" evidence="3">
    <location>
        <begin position="172"/>
        <end position="317"/>
    </location>
</feature>
<evidence type="ECO:0000256" key="1">
    <source>
        <dbReference type="ARBA" id="ARBA00022737"/>
    </source>
</evidence>
<evidence type="ECO:0000313" key="5">
    <source>
        <dbReference type="Proteomes" id="UP001244341"/>
    </source>
</evidence>
<evidence type="ECO:0000313" key="4">
    <source>
        <dbReference type="EMBL" id="WIA08344.1"/>
    </source>
</evidence>
<sequence length="400" mass="41647">MALKQAKKLYEKRSYLQALAACRQVAPADRGADHQALVDEVCMHSAATGKVIGFDGRVLQVQPADPATAWMGQQQQQQQQQTPGTYASIADALAAAADGDIIQLLPGTHVTSQACLALDKRVLLEGLGGSPQEVMLDHRANHPAFNITRCCILRNLAIDMVGFCESISISSSSSSCIKPILQKLHITCSGDDCLSIGGCAQPLLQQCTIQARRCGIKQYATSSTTLWSCSITGGSHGLVVCGSSQAFLEGCSITDCGQDGMVVLQQAGLHLSHSSVSGCQGPGVDVCDEGTASLKHVDIKDCCGGLWLWQSASCEAVSSYISGGSSYAVLLDQQAYARGSSTNIDGPCHDSSEAPLPLLPRPTAALHASGSAADRHSSSSGSSGSAAGFGARLAYAALYR</sequence>
<dbReference type="EMBL" id="CP126208">
    <property type="protein sequence ID" value="WIA08344.1"/>
    <property type="molecule type" value="Genomic_DNA"/>
</dbReference>
<gene>
    <name evidence="4" type="ORF">OEZ85_007785</name>
</gene>
<proteinExistence type="predicted"/>
<reference evidence="4 5" key="1">
    <citation type="submission" date="2023-05" db="EMBL/GenBank/DDBJ databases">
        <title>A 100% complete, gapless, phased diploid assembly of the Scenedesmus obliquus UTEX 3031 genome.</title>
        <authorList>
            <person name="Biondi T.C."/>
            <person name="Hanschen E.R."/>
            <person name="Kwon T."/>
            <person name="Eng W."/>
            <person name="Kruse C.P.S."/>
            <person name="Koehler S.I."/>
            <person name="Kunde Y."/>
            <person name="Gleasner C.D."/>
            <person name="You Mak K.T."/>
            <person name="Polle J."/>
            <person name="Hovde B.T."/>
            <person name="Starkenburg S.R."/>
        </authorList>
    </citation>
    <scope>NUCLEOTIDE SEQUENCE [LARGE SCALE GENOMIC DNA]</scope>
    <source>
        <strain evidence="4 5">DOE0152z</strain>
    </source>
</reference>
<accession>A0ABY8THF4</accession>
<evidence type="ECO:0000259" key="3">
    <source>
        <dbReference type="Pfam" id="PF13229"/>
    </source>
</evidence>
<feature type="region of interest" description="Disordered" evidence="2">
    <location>
        <begin position="367"/>
        <end position="386"/>
    </location>
</feature>
<evidence type="ECO:0000256" key="2">
    <source>
        <dbReference type="SAM" id="MobiDB-lite"/>
    </source>
</evidence>
<dbReference type="InterPro" id="IPR051550">
    <property type="entry name" value="SCF-Subunits/Alg-Epimerases"/>
</dbReference>
<dbReference type="Proteomes" id="UP001244341">
    <property type="component" value="Chromosome 1b"/>
</dbReference>
<dbReference type="PANTHER" id="PTHR22990:SF15">
    <property type="entry name" value="F-BOX ONLY PROTEIN 10"/>
    <property type="match status" value="1"/>
</dbReference>
<organism evidence="4 5">
    <name type="scientific">Tetradesmus obliquus</name>
    <name type="common">Green alga</name>
    <name type="synonym">Acutodesmus obliquus</name>
    <dbReference type="NCBI Taxonomy" id="3088"/>
    <lineage>
        <taxon>Eukaryota</taxon>
        <taxon>Viridiplantae</taxon>
        <taxon>Chlorophyta</taxon>
        <taxon>core chlorophytes</taxon>
        <taxon>Chlorophyceae</taxon>
        <taxon>CS clade</taxon>
        <taxon>Sphaeropleales</taxon>
        <taxon>Scenedesmaceae</taxon>
        <taxon>Tetradesmus</taxon>
    </lineage>
</organism>
<name>A0ABY8THF4_TETOB</name>
<dbReference type="InterPro" id="IPR012334">
    <property type="entry name" value="Pectin_lyas_fold"/>
</dbReference>
<dbReference type="InterPro" id="IPR011050">
    <property type="entry name" value="Pectin_lyase_fold/virulence"/>
</dbReference>
<dbReference type="Gene3D" id="2.160.20.10">
    <property type="entry name" value="Single-stranded right-handed beta-helix, Pectin lyase-like"/>
    <property type="match status" value="1"/>
</dbReference>
<dbReference type="Pfam" id="PF13229">
    <property type="entry name" value="Beta_helix"/>
    <property type="match status" value="1"/>
</dbReference>
<dbReference type="SUPFAM" id="SSF51126">
    <property type="entry name" value="Pectin lyase-like"/>
    <property type="match status" value="1"/>
</dbReference>
<protein>
    <recommendedName>
        <fullName evidence="3">Right handed beta helix domain-containing protein</fullName>
    </recommendedName>
</protein>
<keyword evidence="5" id="KW-1185">Reference proteome</keyword>
<dbReference type="PANTHER" id="PTHR22990">
    <property type="entry name" value="F-BOX ONLY PROTEIN"/>
    <property type="match status" value="1"/>
</dbReference>
<keyword evidence="1" id="KW-0677">Repeat</keyword>
<dbReference type="InterPro" id="IPR039448">
    <property type="entry name" value="Beta_helix"/>
</dbReference>